<dbReference type="AlphaFoldDB" id="A0A2P2CIB6"/>
<proteinExistence type="predicted"/>
<protein>
    <submittedName>
        <fullName evidence="1">Putative transcriptional regulator with HTH domain</fullName>
    </submittedName>
</protein>
<evidence type="ECO:0000313" key="1">
    <source>
        <dbReference type="EMBL" id="CUR60742.1"/>
    </source>
</evidence>
<dbReference type="EMBL" id="CZKB01000016">
    <property type="protein sequence ID" value="CUR60742.1"/>
    <property type="molecule type" value="Genomic_DNA"/>
</dbReference>
<sequence>MCNRPDGGYIVVGVDDHGRPAHDQPVVAVRDFDSASLRAKVARYVDAPIHIVAQPHVVGGRDIVLIYVHPNADGLPVPMSADGQYVTGKGKNETVFTVGEVLIREGTSNIRLRYAHWHTLLTRYRERLQAEARRDVDALVRTVVDGLQSTEAALRVPQVPLDSRMEPITLSRAVVGALEAPTPIRIEQFLNTTVAEMQSSKGPDQRELWARALNAIAIVASQAALYRRQDVFERAVDALQRAYTSTGRNDDVGGSRETAERSLDVVLRIFAIGALLVRRKEWTLLPALVLHPIRVSDHYVYGSWIRHGSVRAARAGLLQSDDGRERGGQLISLAHSFVAREPALRPDYSDETDISPIEEMSDGDWLLNSMCEFDLWWCLIAAANRPIDSGIGATFNPSCAAFHQYRAQPALDAAASDAAVRSNAFGGAPDSAIADALAAVVHIAVGQSHQYGGWWDGLDASPTVKDFVRTHGTGADVPGY</sequence>
<organism evidence="1">
    <name type="scientific">metagenome</name>
    <dbReference type="NCBI Taxonomy" id="256318"/>
    <lineage>
        <taxon>unclassified sequences</taxon>
        <taxon>metagenomes</taxon>
    </lineage>
</organism>
<dbReference type="InterPro" id="IPR038461">
    <property type="entry name" value="Schlafen_AlbA_2_dom_sf"/>
</dbReference>
<accession>A0A2P2CIB6</accession>
<dbReference type="Gene3D" id="3.30.950.30">
    <property type="entry name" value="Schlafen, AAA domain"/>
    <property type="match status" value="1"/>
</dbReference>
<name>A0A2P2CIB6_9ZZZZ</name>
<reference evidence="1" key="1">
    <citation type="submission" date="2015-08" db="EMBL/GenBank/DDBJ databases">
        <authorList>
            <person name="Babu N.S."/>
            <person name="Beckwith C.J."/>
            <person name="Beseler K.G."/>
            <person name="Brison A."/>
            <person name="Carone J.V."/>
            <person name="Caskin T.P."/>
            <person name="Diamond M."/>
            <person name="Durham M.E."/>
            <person name="Foxe J.M."/>
            <person name="Go M."/>
            <person name="Henderson B.A."/>
            <person name="Jones I.B."/>
            <person name="McGettigan J.A."/>
            <person name="Micheletti S.J."/>
            <person name="Nasrallah M.E."/>
            <person name="Ortiz D."/>
            <person name="Piller C.R."/>
            <person name="Privatt S.R."/>
            <person name="Schneider S.L."/>
            <person name="Sharp S."/>
            <person name="Smith T.C."/>
            <person name="Stanton J.D."/>
            <person name="Ullery H.E."/>
            <person name="Wilson R.J."/>
            <person name="Serrano M.G."/>
            <person name="Buck G."/>
            <person name="Lee V."/>
            <person name="Wang Y."/>
            <person name="Carvalho R."/>
            <person name="Voegtly L."/>
            <person name="Shi R."/>
            <person name="Duckworth R."/>
            <person name="Johnson A."/>
            <person name="Loviza R."/>
            <person name="Walstead R."/>
            <person name="Shah Z."/>
            <person name="Kiflezghi M."/>
            <person name="Wade K."/>
            <person name="Ball S.L."/>
            <person name="Bradley K.W."/>
            <person name="Asai D.J."/>
            <person name="Bowman C.A."/>
            <person name="Russell D.A."/>
            <person name="Pope W.H."/>
            <person name="Jacobs-Sera D."/>
            <person name="Hendrix R.W."/>
            <person name="Hatfull G.F."/>
        </authorList>
    </citation>
    <scope>NUCLEOTIDE SEQUENCE</scope>
</reference>
<gene>
    <name evidence="1" type="ORF">NOCA1230004</name>
</gene>